<evidence type="ECO:0000313" key="3">
    <source>
        <dbReference type="Proteomes" id="UP000597656"/>
    </source>
</evidence>
<evidence type="ECO:0000256" key="1">
    <source>
        <dbReference type="SAM" id="MobiDB-lite"/>
    </source>
</evidence>
<dbReference type="Proteomes" id="UP000597656">
    <property type="component" value="Unassembled WGS sequence"/>
</dbReference>
<protein>
    <submittedName>
        <fullName evidence="2">Uncharacterized protein</fullName>
    </submittedName>
</protein>
<accession>A0ABQ2IRD6</accession>
<feature type="region of interest" description="Disordered" evidence="1">
    <location>
        <begin position="1"/>
        <end position="116"/>
    </location>
</feature>
<name>A0ABQ2IRD6_9PSEU</name>
<dbReference type="EMBL" id="BMNC01000026">
    <property type="protein sequence ID" value="GGN28035.1"/>
    <property type="molecule type" value="Genomic_DNA"/>
</dbReference>
<keyword evidence="3" id="KW-1185">Reference proteome</keyword>
<comment type="caution">
    <text evidence="2">The sequence shown here is derived from an EMBL/GenBank/DDBJ whole genome shotgun (WGS) entry which is preliminary data.</text>
</comment>
<organism evidence="2 3">
    <name type="scientific">Lentzea pudingi</name>
    <dbReference type="NCBI Taxonomy" id="1789439"/>
    <lineage>
        <taxon>Bacteria</taxon>
        <taxon>Bacillati</taxon>
        <taxon>Actinomycetota</taxon>
        <taxon>Actinomycetes</taxon>
        <taxon>Pseudonocardiales</taxon>
        <taxon>Pseudonocardiaceae</taxon>
        <taxon>Lentzea</taxon>
    </lineage>
</organism>
<gene>
    <name evidence="2" type="ORF">GCM10011609_83820</name>
</gene>
<sequence length="116" mass="12357">MLGEVPQRRRGAARDGEGQRHPAAQGRHPVRRLPVGRDPAGPRGRGEQRDGAVVPQRAEVEPVPAGQARQDVAAGHDHERTGTGGQQRPDLGLVRGVVEHSTDDAAAPPMHRTTTP</sequence>
<reference evidence="3" key="1">
    <citation type="journal article" date="2019" name="Int. J. Syst. Evol. Microbiol.">
        <title>The Global Catalogue of Microorganisms (GCM) 10K type strain sequencing project: providing services to taxonomists for standard genome sequencing and annotation.</title>
        <authorList>
            <consortium name="The Broad Institute Genomics Platform"/>
            <consortium name="The Broad Institute Genome Sequencing Center for Infectious Disease"/>
            <person name="Wu L."/>
            <person name="Ma J."/>
        </authorList>
    </citation>
    <scope>NUCLEOTIDE SEQUENCE [LARGE SCALE GENOMIC DNA]</scope>
    <source>
        <strain evidence="3">CGMCC 4.7319</strain>
    </source>
</reference>
<proteinExistence type="predicted"/>
<evidence type="ECO:0000313" key="2">
    <source>
        <dbReference type="EMBL" id="GGN28035.1"/>
    </source>
</evidence>